<evidence type="ECO:0000259" key="1">
    <source>
        <dbReference type="SMART" id="SM00471"/>
    </source>
</evidence>
<dbReference type="SUPFAM" id="SSF109604">
    <property type="entry name" value="HD-domain/PDEase-like"/>
    <property type="match status" value="1"/>
</dbReference>
<sequence>MTIDDTMKALHAFADQLLGSDGSGHGMDHVERVEANAQHMLAETPDADELTVRAAALLHDCYDDKLFDDVPAARQRVVNELNRVGIDETRIQAIMLAIDTMSYHYSLDHPDVQLSLEGQLVQDADRLDAIGAIGIARAFTYGGAKNRPLYSKQGPRSELTGANYRQGSDTINHFYEKLLLLADKMNTPAAKKTATERTTYMRGFLDQFSAEVRGER</sequence>
<reference evidence="2 3" key="1">
    <citation type="submission" date="2023-02" db="EMBL/GenBank/DDBJ databases">
        <title>Genome sequence of Lacticaseibacillus sp. KACC 23028.</title>
        <authorList>
            <person name="Kim S."/>
            <person name="Heo J."/>
            <person name="Kwon S.-W."/>
        </authorList>
    </citation>
    <scope>NUCLEOTIDE SEQUENCE [LARGE SCALE GENOMIC DNA]</scope>
    <source>
        <strain evidence="2 3">KACC 23028</strain>
    </source>
</reference>
<dbReference type="SMART" id="SM00471">
    <property type="entry name" value="HDc"/>
    <property type="match status" value="1"/>
</dbReference>
<dbReference type="Gene3D" id="1.20.58.1910">
    <property type="match status" value="1"/>
</dbReference>
<dbReference type="EMBL" id="CP117884">
    <property type="protein sequence ID" value="WDF82368.1"/>
    <property type="molecule type" value="Genomic_DNA"/>
</dbReference>
<name>A0ABY7WQ94_9LACO</name>
<dbReference type="InterPro" id="IPR006674">
    <property type="entry name" value="HD_domain"/>
</dbReference>
<dbReference type="Pfam" id="PF01966">
    <property type="entry name" value="HD"/>
    <property type="match status" value="1"/>
</dbReference>
<dbReference type="CDD" id="cd00077">
    <property type="entry name" value="HDc"/>
    <property type="match status" value="1"/>
</dbReference>
<evidence type="ECO:0000313" key="2">
    <source>
        <dbReference type="EMBL" id="WDF82368.1"/>
    </source>
</evidence>
<dbReference type="PANTHER" id="PTHR33594:SF1">
    <property type="entry name" value="HD_PDEASE DOMAIN-CONTAINING PROTEIN"/>
    <property type="match status" value="1"/>
</dbReference>
<gene>
    <name evidence="2" type="ORF">PQ472_10820</name>
</gene>
<dbReference type="Proteomes" id="UP001220377">
    <property type="component" value="Chromosome"/>
</dbReference>
<dbReference type="Gene3D" id="1.10.472.50">
    <property type="entry name" value="HD-domain/PDEase-like"/>
    <property type="match status" value="1"/>
</dbReference>
<evidence type="ECO:0000313" key="3">
    <source>
        <dbReference type="Proteomes" id="UP001220377"/>
    </source>
</evidence>
<accession>A0ABY7WQ94</accession>
<feature type="domain" description="HD/PDEase" evidence="1">
    <location>
        <begin position="22"/>
        <end position="139"/>
    </location>
</feature>
<protein>
    <submittedName>
        <fullName evidence="2">HD domain-containing protein</fullName>
    </submittedName>
</protein>
<dbReference type="PANTHER" id="PTHR33594">
    <property type="entry name" value="SUPERFAMILY HYDROLASE, PUTATIVE (AFU_ORTHOLOGUE AFUA_1G03035)-RELATED"/>
    <property type="match status" value="1"/>
</dbReference>
<organism evidence="2 3">
    <name type="scientific">Lacticaseibacillus pabuli</name>
    <dbReference type="NCBI Taxonomy" id="3025672"/>
    <lineage>
        <taxon>Bacteria</taxon>
        <taxon>Bacillati</taxon>
        <taxon>Bacillota</taxon>
        <taxon>Bacilli</taxon>
        <taxon>Lactobacillales</taxon>
        <taxon>Lactobacillaceae</taxon>
        <taxon>Lacticaseibacillus</taxon>
    </lineage>
</organism>
<dbReference type="RefSeq" id="WP_274259772.1">
    <property type="nucleotide sequence ID" value="NZ_CP117884.1"/>
</dbReference>
<proteinExistence type="predicted"/>
<keyword evidence="3" id="KW-1185">Reference proteome</keyword>
<dbReference type="InterPro" id="IPR003607">
    <property type="entry name" value="HD/PDEase_dom"/>
</dbReference>